<evidence type="ECO:0000256" key="5">
    <source>
        <dbReference type="ARBA" id="ARBA00017128"/>
    </source>
</evidence>
<dbReference type="PROSITE" id="PS01129">
    <property type="entry name" value="PSI_RLU"/>
    <property type="match status" value="1"/>
</dbReference>
<dbReference type="Gene3D" id="3.30.2350.10">
    <property type="entry name" value="Pseudouridine synthase"/>
    <property type="match status" value="1"/>
</dbReference>
<comment type="similarity">
    <text evidence="3">Belongs to the pseudouridine synthase RluA family.</text>
</comment>
<dbReference type="Pfam" id="PF00849">
    <property type="entry name" value="PseudoU_synth_2"/>
    <property type="match status" value="1"/>
</dbReference>
<dbReference type="SMART" id="SM00363">
    <property type="entry name" value="S4"/>
    <property type="match status" value="1"/>
</dbReference>
<dbReference type="Pfam" id="PF01479">
    <property type="entry name" value="S4"/>
    <property type="match status" value="1"/>
</dbReference>
<dbReference type="InterPro" id="IPR036986">
    <property type="entry name" value="S4_RNA-bd_sf"/>
</dbReference>
<proteinExistence type="inferred from homology"/>
<dbReference type="InterPro" id="IPR006224">
    <property type="entry name" value="PsdUridine_synth_RluA-like_CS"/>
</dbReference>
<evidence type="ECO:0000256" key="8">
    <source>
        <dbReference type="ARBA" id="ARBA00030705"/>
    </source>
</evidence>
<dbReference type="InterPro" id="IPR050188">
    <property type="entry name" value="RluA_PseudoU_synthase"/>
</dbReference>
<dbReference type="PANTHER" id="PTHR21600:SF92">
    <property type="entry name" value="RIBOSOMAL LARGE SUBUNIT PSEUDOURIDINE SYNTHASE C"/>
    <property type="match status" value="1"/>
</dbReference>
<dbReference type="CDD" id="cd02869">
    <property type="entry name" value="PseudoU_synth_RluA_like"/>
    <property type="match status" value="1"/>
</dbReference>
<protein>
    <recommendedName>
        <fullName evidence="5">Ribosomal large subunit pseudouridine synthase C</fullName>
        <ecNumber evidence="4">5.4.99.24</ecNumber>
    </recommendedName>
    <alternativeName>
        <fullName evidence="8">23S rRNA pseudouridine(955/2504/2580) synthase</fullName>
    </alternativeName>
    <alternativeName>
        <fullName evidence="9">rRNA pseudouridylate synthase C</fullName>
    </alternativeName>
    <alternativeName>
        <fullName evidence="10">rRNA-uridine isomerase C</fullName>
    </alternativeName>
</protein>
<evidence type="ECO:0000256" key="4">
    <source>
        <dbReference type="ARBA" id="ARBA00012785"/>
    </source>
</evidence>
<dbReference type="InterPro" id="IPR006145">
    <property type="entry name" value="PsdUridine_synth_RsuA/RluA"/>
</dbReference>
<evidence type="ECO:0000256" key="9">
    <source>
        <dbReference type="ARBA" id="ARBA00031975"/>
    </source>
</evidence>
<dbReference type="EC" id="5.4.99.24" evidence="4"/>
<evidence type="ECO:0000256" key="3">
    <source>
        <dbReference type="ARBA" id="ARBA00010876"/>
    </source>
</evidence>
<feature type="domain" description="RNA-binding S4" evidence="12">
    <location>
        <begin position="14"/>
        <end position="84"/>
    </location>
</feature>
<dbReference type="RefSeq" id="WP_280997641.1">
    <property type="nucleotide sequence ID" value="NZ_CP069362.1"/>
</dbReference>
<evidence type="ECO:0000313" key="14">
    <source>
        <dbReference type="Proteomes" id="UP001232493"/>
    </source>
</evidence>
<dbReference type="SUPFAM" id="SSF55120">
    <property type="entry name" value="Pseudouridine synthase"/>
    <property type="match status" value="1"/>
</dbReference>
<dbReference type="Gene3D" id="3.10.290.10">
    <property type="entry name" value="RNA-binding S4 domain"/>
    <property type="match status" value="1"/>
</dbReference>
<keyword evidence="14" id="KW-1185">Reference proteome</keyword>
<dbReference type="EMBL" id="CP069362">
    <property type="protein sequence ID" value="WGS64192.1"/>
    <property type="molecule type" value="Genomic_DNA"/>
</dbReference>
<dbReference type="InterPro" id="IPR020103">
    <property type="entry name" value="PsdUridine_synth_cat_dom_sf"/>
</dbReference>
<dbReference type="PROSITE" id="PS50889">
    <property type="entry name" value="S4"/>
    <property type="match status" value="1"/>
</dbReference>
<accession>A0ABY8PNG8</accession>
<keyword evidence="7" id="KW-0413">Isomerase</keyword>
<evidence type="ECO:0000256" key="11">
    <source>
        <dbReference type="PROSITE-ProRule" id="PRU00182"/>
    </source>
</evidence>
<evidence type="ECO:0000256" key="1">
    <source>
        <dbReference type="ARBA" id="ARBA00000381"/>
    </source>
</evidence>
<dbReference type="Proteomes" id="UP001232493">
    <property type="component" value="Chromosome"/>
</dbReference>
<organism evidence="13 14">
    <name type="scientific">Marinitoga aeolica</name>
    <dbReference type="NCBI Taxonomy" id="2809031"/>
    <lineage>
        <taxon>Bacteria</taxon>
        <taxon>Thermotogati</taxon>
        <taxon>Thermotogota</taxon>
        <taxon>Thermotogae</taxon>
        <taxon>Petrotogales</taxon>
        <taxon>Petrotogaceae</taxon>
        <taxon>Marinitoga</taxon>
    </lineage>
</organism>
<evidence type="ECO:0000256" key="10">
    <source>
        <dbReference type="ARBA" id="ARBA00033053"/>
    </source>
</evidence>
<evidence type="ECO:0000256" key="2">
    <source>
        <dbReference type="ARBA" id="ARBA00002876"/>
    </source>
</evidence>
<comment type="catalytic activity">
    <reaction evidence="1">
        <text>uridine(955/2504/2580) in 23S rRNA = pseudouridine(955/2504/2580) in 23S rRNA</text>
        <dbReference type="Rhea" id="RHEA:42528"/>
        <dbReference type="Rhea" id="RHEA-COMP:10099"/>
        <dbReference type="Rhea" id="RHEA-COMP:10100"/>
        <dbReference type="ChEBI" id="CHEBI:65314"/>
        <dbReference type="ChEBI" id="CHEBI:65315"/>
        <dbReference type="EC" id="5.4.99.24"/>
    </reaction>
</comment>
<gene>
    <name evidence="13" type="ORF">JRV97_07360</name>
</gene>
<comment type="function">
    <text evidence="2">Responsible for synthesis of pseudouridine from uracil at positions 955, 2504 and 2580 in 23S ribosomal RNA.</text>
</comment>
<dbReference type="PANTHER" id="PTHR21600">
    <property type="entry name" value="MITOCHONDRIAL RNA PSEUDOURIDINE SYNTHASE"/>
    <property type="match status" value="1"/>
</dbReference>
<keyword evidence="11" id="KW-0694">RNA-binding</keyword>
<keyword evidence="6" id="KW-0698">rRNA processing</keyword>
<dbReference type="InterPro" id="IPR002942">
    <property type="entry name" value="S4_RNA-bd"/>
</dbReference>
<evidence type="ECO:0000259" key="12">
    <source>
        <dbReference type="SMART" id="SM00363"/>
    </source>
</evidence>
<sequence length="295" mass="34527">MQKVIIVDEKNYYKRLDKFLRNYYSNLKLGFIYKMLRKGFVYVNNKKVKKQDFELNIGDTVEIRYNGPLDERKKEEKILPRPLDLDIVFEDDKIIAINKPAGISVHPGRNEEKVTVIEGLLYYANGNFEPHLVHRLDKHTSGVLVIAKNKIVSRELTEIIKGRNITKKYQALVVGKLKGEKNKLESVLEDKKALLYYDVLGNYKVKNIDLTLVDIELKTGRKHQIRKQFSEINSPVAGDNKYGNFEVNRILKKSIGLKRYFLHSYFLEFEYKNKRYTLISNLTPDLKKVLNRLGE</sequence>
<evidence type="ECO:0000256" key="6">
    <source>
        <dbReference type="ARBA" id="ARBA00022552"/>
    </source>
</evidence>
<reference evidence="13 14" key="1">
    <citation type="submission" date="2021-02" db="EMBL/GenBank/DDBJ databases">
        <title>Characterization of Marinitoga sp. nov. str. BP5-C20A.</title>
        <authorList>
            <person name="Erauso G."/>
            <person name="Postec A."/>
        </authorList>
    </citation>
    <scope>NUCLEOTIDE SEQUENCE [LARGE SCALE GENOMIC DNA]</scope>
    <source>
        <strain evidence="13 14">BP5-C20A</strain>
    </source>
</reference>
<dbReference type="CDD" id="cd00165">
    <property type="entry name" value="S4"/>
    <property type="match status" value="1"/>
</dbReference>
<evidence type="ECO:0000313" key="13">
    <source>
        <dbReference type="EMBL" id="WGS64192.1"/>
    </source>
</evidence>
<name>A0ABY8PNG8_9BACT</name>
<dbReference type="SUPFAM" id="SSF55174">
    <property type="entry name" value="Alpha-L RNA-binding motif"/>
    <property type="match status" value="1"/>
</dbReference>
<evidence type="ECO:0000256" key="7">
    <source>
        <dbReference type="ARBA" id="ARBA00023235"/>
    </source>
</evidence>